<organism evidence="1 2">
    <name type="scientific">Tangfeifania diversioriginum</name>
    <dbReference type="NCBI Taxonomy" id="1168035"/>
    <lineage>
        <taxon>Bacteria</taxon>
        <taxon>Pseudomonadati</taxon>
        <taxon>Bacteroidota</taxon>
        <taxon>Bacteroidia</taxon>
        <taxon>Marinilabiliales</taxon>
        <taxon>Prolixibacteraceae</taxon>
        <taxon>Tangfeifania</taxon>
    </lineage>
</organism>
<sequence length="155" mass="17420">MPKKIISGGQTGVDRAALDVCMERKFPSGGWCPKGRLAEDGVINREYPLTETNEAEYSFRTIKNVIDSDGTIIISPENLSGGTQFTYQTAIERQKPVLVIHPTNQINSSLFSEVKAWLRTNKIEILNIAGPRESEWPEGYKTAREIVQEILRLIQ</sequence>
<accession>A0A1M6A462</accession>
<dbReference type="RefSeq" id="WP_073163846.1">
    <property type="nucleotide sequence ID" value="NZ_FQZE01000001.1"/>
</dbReference>
<dbReference type="Gene3D" id="3.40.50.450">
    <property type="match status" value="1"/>
</dbReference>
<dbReference type="Proteomes" id="UP000184050">
    <property type="component" value="Unassembled WGS sequence"/>
</dbReference>
<dbReference type="InterPro" id="IPR024755">
    <property type="entry name" value="cpYpsA"/>
</dbReference>
<dbReference type="OrthoDB" id="283616at2"/>
<evidence type="ECO:0000313" key="2">
    <source>
        <dbReference type="Proteomes" id="UP000184050"/>
    </source>
</evidence>
<dbReference type="SUPFAM" id="SSF102405">
    <property type="entry name" value="MCP/YpsA-like"/>
    <property type="match status" value="1"/>
</dbReference>
<dbReference type="Pfam" id="PF12694">
    <property type="entry name" value="cpYpsA"/>
    <property type="match status" value="1"/>
</dbReference>
<proteinExistence type="predicted"/>
<dbReference type="AlphaFoldDB" id="A0A1M6A462"/>
<gene>
    <name evidence="1" type="ORF">SAMN05444280_10157</name>
</gene>
<protein>
    <submittedName>
        <fullName evidence="1">Putative molybdenum carrier</fullName>
    </submittedName>
</protein>
<name>A0A1M6A462_9BACT</name>
<evidence type="ECO:0000313" key="1">
    <source>
        <dbReference type="EMBL" id="SHI31250.1"/>
    </source>
</evidence>
<keyword evidence="2" id="KW-1185">Reference proteome</keyword>
<dbReference type="STRING" id="1168035.SAMN05444280_10157"/>
<reference evidence="1 2" key="1">
    <citation type="submission" date="2016-11" db="EMBL/GenBank/DDBJ databases">
        <authorList>
            <person name="Jaros S."/>
            <person name="Januszkiewicz K."/>
            <person name="Wedrychowicz H."/>
        </authorList>
    </citation>
    <scope>NUCLEOTIDE SEQUENCE [LARGE SCALE GENOMIC DNA]</scope>
    <source>
        <strain evidence="1 2">DSM 27063</strain>
    </source>
</reference>
<dbReference type="EMBL" id="FQZE01000001">
    <property type="protein sequence ID" value="SHI31250.1"/>
    <property type="molecule type" value="Genomic_DNA"/>
</dbReference>